<evidence type="ECO:0000313" key="2">
    <source>
        <dbReference type="EMBL" id="MCC2031666.1"/>
    </source>
</evidence>
<keyword evidence="3" id="KW-1185">Reference proteome</keyword>
<evidence type="ECO:0000259" key="1">
    <source>
        <dbReference type="SMART" id="SM00829"/>
    </source>
</evidence>
<sequence length="355" mass="36301">MTDSARRTPAAPRTDTMPAWRQARYGGPEVVALGIVDVPVPRRGEVLLRLRATGLNNGDVRVMHGEPLLLRTAFGFGRPRQAIRGMDAAATVVAIGDGVRGFAVGDEVVGELPQGGGLARYAVAPAARLVPRPAGLDPLVAASLPVAGGTAWQALERGGVTDAPAQAAGTRGAAPGRRVLVIGASGGVGTFAVQLAALRGAEVWALCGPHNRALVEGLGAARTFDYRVVQPGAPELGVGSFDAVIDIAGTAPLRELQRLVRAGGRVVLVSGEGGRVVGPIGRMLSAALLSIGSKRPLCALAATAKPDVLARLVTLATEGRLRPVIERTYAFAEAGAALSRLDTRHVAGKLVVAAG</sequence>
<dbReference type="Pfam" id="PF08240">
    <property type="entry name" value="ADH_N"/>
    <property type="match status" value="1"/>
</dbReference>
<dbReference type="SUPFAM" id="SSF50129">
    <property type="entry name" value="GroES-like"/>
    <property type="match status" value="1"/>
</dbReference>
<protein>
    <submittedName>
        <fullName evidence="2">NAD(P)-dependent alcohol dehydrogenase</fullName>
    </submittedName>
</protein>
<reference evidence="2" key="1">
    <citation type="submission" date="2021-04" db="EMBL/GenBank/DDBJ databases">
        <title>Microbacterium tenobrionis sp. nov. and Microbacterium allomyrinae sp. nov., isolated from larvae of Tenobrio molitor and Allomyrina dichotoma, respectively.</title>
        <authorList>
            <person name="Lee S.D."/>
        </authorList>
    </citation>
    <scope>NUCLEOTIDE SEQUENCE</scope>
    <source>
        <strain evidence="2">BWT-G7</strain>
    </source>
</reference>
<evidence type="ECO:0000313" key="3">
    <source>
        <dbReference type="Proteomes" id="UP001139354"/>
    </source>
</evidence>
<dbReference type="SUPFAM" id="SSF51735">
    <property type="entry name" value="NAD(P)-binding Rossmann-fold domains"/>
    <property type="match status" value="1"/>
</dbReference>
<dbReference type="EMBL" id="JAGTTN010000001">
    <property type="protein sequence ID" value="MCC2031666.1"/>
    <property type="molecule type" value="Genomic_DNA"/>
</dbReference>
<feature type="domain" description="Enoyl reductase (ER)" evidence="1">
    <location>
        <begin position="26"/>
        <end position="352"/>
    </location>
</feature>
<dbReference type="AlphaFoldDB" id="A0A9X1LTP2"/>
<organism evidence="2 3">
    <name type="scientific">Microbacterium allomyrinae</name>
    <dbReference type="NCBI Taxonomy" id="2830666"/>
    <lineage>
        <taxon>Bacteria</taxon>
        <taxon>Bacillati</taxon>
        <taxon>Actinomycetota</taxon>
        <taxon>Actinomycetes</taxon>
        <taxon>Micrococcales</taxon>
        <taxon>Microbacteriaceae</taxon>
        <taxon>Microbacterium</taxon>
    </lineage>
</organism>
<dbReference type="RefSeq" id="WP_229383537.1">
    <property type="nucleotide sequence ID" value="NZ_JAGTTN010000001.1"/>
</dbReference>
<comment type="caution">
    <text evidence="2">The sequence shown here is derived from an EMBL/GenBank/DDBJ whole genome shotgun (WGS) entry which is preliminary data.</text>
</comment>
<dbReference type="Proteomes" id="UP001139354">
    <property type="component" value="Unassembled WGS sequence"/>
</dbReference>
<dbReference type="PANTHER" id="PTHR44013">
    <property type="entry name" value="ZINC-TYPE ALCOHOL DEHYDROGENASE-LIKE PROTEIN C16A3.02C"/>
    <property type="match status" value="1"/>
</dbReference>
<dbReference type="CDD" id="cd08267">
    <property type="entry name" value="MDR1"/>
    <property type="match status" value="1"/>
</dbReference>
<dbReference type="PANTHER" id="PTHR44013:SF1">
    <property type="entry name" value="ZINC-TYPE ALCOHOL DEHYDROGENASE-LIKE PROTEIN C16A3.02C"/>
    <property type="match status" value="1"/>
</dbReference>
<dbReference type="Gene3D" id="3.90.180.10">
    <property type="entry name" value="Medium-chain alcohol dehydrogenases, catalytic domain"/>
    <property type="match status" value="1"/>
</dbReference>
<gene>
    <name evidence="2" type="ORF">KEC57_05650</name>
</gene>
<dbReference type="InterPro" id="IPR052733">
    <property type="entry name" value="Chloroplast_QOR"/>
</dbReference>
<dbReference type="InterPro" id="IPR013154">
    <property type="entry name" value="ADH-like_N"/>
</dbReference>
<dbReference type="Pfam" id="PF13602">
    <property type="entry name" value="ADH_zinc_N_2"/>
    <property type="match status" value="1"/>
</dbReference>
<dbReference type="Gene3D" id="3.40.50.720">
    <property type="entry name" value="NAD(P)-binding Rossmann-like Domain"/>
    <property type="match status" value="1"/>
</dbReference>
<dbReference type="GO" id="GO:0016491">
    <property type="term" value="F:oxidoreductase activity"/>
    <property type="evidence" value="ECO:0007669"/>
    <property type="project" value="InterPro"/>
</dbReference>
<dbReference type="InterPro" id="IPR011032">
    <property type="entry name" value="GroES-like_sf"/>
</dbReference>
<name>A0A9X1LTP2_9MICO</name>
<accession>A0A9X1LTP2</accession>
<dbReference type="InterPro" id="IPR020843">
    <property type="entry name" value="ER"/>
</dbReference>
<proteinExistence type="predicted"/>
<dbReference type="SMART" id="SM00829">
    <property type="entry name" value="PKS_ER"/>
    <property type="match status" value="1"/>
</dbReference>
<dbReference type="InterPro" id="IPR036291">
    <property type="entry name" value="NAD(P)-bd_dom_sf"/>
</dbReference>